<comment type="caution">
    <text evidence="1">The sequence shown here is derived from an EMBL/GenBank/DDBJ whole genome shotgun (WGS) entry which is preliminary data.</text>
</comment>
<organism evidence="1 2">
    <name type="scientific">Pseudobutyrivibrio ruminis</name>
    <dbReference type="NCBI Taxonomy" id="46206"/>
    <lineage>
        <taxon>Bacteria</taxon>
        <taxon>Bacillati</taxon>
        <taxon>Bacillota</taxon>
        <taxon>Clostridia</taxon>
        <taxon>Lachnospirales</taxon>
        <taxon>Lachnospiraceae</taxon>
        <taxon>Pseudobutyrivibrio</taxon>
    </lineage>
</organism>
<evidence type="ECO:0000313" key="2">
    <source>
        <dbReference type="Proteomes" id="UP000766246"/>
    </source>
</evidence>
<dbReference type="EMBL" id="SVER01000018">
    <property type="protein sequence ID" value="MBE5919772.1"/>
    <property type="molecule type" value="Genomic_DNA"/>
</dbReference>
<name>A0A927YN47_9FIRM</name>
<proteinExistence type="predicted"/>
<gene>
    <name evidence="1" type="ORF">E7272_07990</name>
</gene>
<sequence length="482" mass="54420">MKIIEKLLILSICLIFTPALVVNAENEYLSVSDAYSDISFDSTIKEPNNYQIEEDLFKHSLINERDLIDESNSDNDVISSLKNTVNDRSEYGISVWNETDYISQQNGYKLYYSDLDEGQYFQARLTVPNDTSVDYDLVLYDSNFSIIKYSNLIPVSSGTSAPVEESIGYVAPSDETIYIAVWLYSSNNNSLPFTLTTAISDINDDYSGLINDNVNESFDTQLNYANFNVARKIVSPIDADWFKFTVIDDINYSKIRLLIIYNYPESTVNECEFDLYQNLATGVDNYALLNVISGNGGELTLSPGEYFLRVRSSESISNFDLNNAVTSYSIEIGPESPIEDIEIISITGPHANTVTYNEGTMLRIEADDNPSYIEIYGRATYTDDLNLTTGAYNIRLQGRALNTSYDLIGQSALATDFGQVRTNSSGYFTLRIDLKPGIGYRSYSAPLSLHHYDVVELNVRNLFDHNDIIHDTRSFYYLIYCT</sequence>
<dbReference type="AlphaFoldDB" id="A0A927YN47"/>
<evidence type="ECO:0000313" key="1">
    <source>
        <dbReference type="EMBL" id="MBE5919772.1"/>
    </source>
</evidence>
<protein>
    <submittedName>
        <fullName evidence="1">Uncharacterized protein</fullName>
    </submittedName>
</protein>
<dbReference type="Proteomes" id="UP000766246">
    <property type="component" value="Unassembled WGS sequence"/>
</dbReference>
<dbReference type="Gene3D" id="2.60.120.380">
    <property type="match status" value="1"/>
</dbReference>
<reference evidence="1" key="1">
    <citation type="submission" date="2019-04" db="EMBL/GenBank/DDBJ databases">
        <title>Evolution of Biomass-Degrading Anaerobic Consortia Revealed by Metagenomics.</title>
        <authorList>
            <person name="Peng X."/>
        </authorList>
    </citation>
    <scope>NUCLEOTIDE SEQUENCE</scope>
    <source>
        <strain evidence="1">SIG311</strain>
    </source>
</reference>
<accession>A0A927YN47</accession>